<dbReference type="InterPro" id="IPR007110">
    <property type="entry name" value="Ig-like_dom"/>
</dbReference>
<dbReference type="GO" id="GO:0030424">
    <property type="term" value="C:axon"/>
    <property type="evidence" value="ECO:0007669"/>
    <property type="project" value="TreeGrafter"/>
</dbReference>
<dbReference type="Proteomes" id="UP000887566">
    <property type="component" value="Unplaced"/>
</dbReference>
<dbReference type="GO" id="GO:0050808">
    <property type="term" value="P:synapse organization"/>
    <property type="evidence" value="ECO:0007669"/>
    <property type="project" value="TreeGrafter"/>
</dbReference>
<accession>A0A914XIJ7</accession>
<keyword evidence="6" id="KW-1185">Reference proteome</keyword>
<dbReference type="GO" id="GO:0043025">
    <property type="term" value="C:neuronal cell body"/>
    <property type="evidence" value="ECO:0007669"/>
    <property type="project" value="TreeGrafter"/>
</dbReference>
<dbReference type="PROSITE" id="PS50835">
    <property type="entry name" value="IG_LIKE"/>
    <property type="match status" value="2"/>
</dbReference>
<dbReference type="AlphaFoldDB" id="A0A914XIJ7"/>
<dbReference type="InterPro" id="IPR003006">
    <property type="entry name" value="Ig/MHC_CS"/>
</dbReference>
<evidence type="ECO:0000256" key="2">
    <source>
        <dbReference type="ARBA" id="ARBA00023157"/>
    </source>
</evidence>
<reference evidence="7" key="1">
    <citation type="submission" date="2022-11" db="UniProtKB">
        <authorList>
            <consortium name="WormBaseParasite"/>
        </authorList>
    </citation>
    <scope>IDENTIFICATION</scope>
</reference>
<organism evidence="6 7">
    <name type="scientific">Plectus sambesii</name>
    <dbReference type="NCBI Taxonomy" id="2011161"/>
    <lineage>
        <taxon>Eukaryota</taxon>
        <taxon>Metazoa</taxon>
        <taxon>Ecdysozoa</taxon>
        <taxon>Nematoda</taxon>
        <taxon>Chromadorea</taxon>
        <taxon>Plectida</taxon>
        <taxon>Plectina</taxon>
        <taxon>Plectoidea</taxon>
        <taxon>Plectidae</taxon>
        <taxon>Plectus</taxon>
    </lineage>
</organism>
<dbReference type="InterPro" id="IPR036179">
    <property type="entry name" value="Ig-like_dom_sf"/>
</dbReference>
<dbReference type="PANTHER" id="PTHR45080">
    <property type="entry name" value="CONTACTIN 5"/>
    <property type="match status" value="1"/>
</dbReference>
<proteinExistence type="predicted"/>
<feature type="chain" id="PRO_5037847827" evidence="4">
    <location>
        <begin position="25"/>
        <end position="175"/>
    </location>
</feature>
<sequence>MAYLSTILWLFGFLLGVGRPVVFADAAGAAPLVRFLRQPDGVALTSRGGSANFSCAAVDAADNALPIKWTLNGRALASTSAAVDSSGTLQLVDVAESDEGDYRCVARVAGVGAVVSGAVRLRLDRPPQLRQQPTSVQVHFGQSARFACRVDHVAWPVVYWLHNGLPLADDNLHIG</sequence>
<name>A0A914XIJ7_9BILA</name>
<evidence type="ECO:0000256" key="4">
    <source>
        <dbReference type="SAM" id="SignalP"/>
    </source>
</evidence>
<feature type="signal peptide" evidence="4">
    <location>
        <begin position="1"/>
        <end position="24"/>
    </location>
</feature>
<dbReference type="InterPro" id="IPR003598">
    <property type="entry name" value="Ig_sub2"/>
</dbReference>
<evidence type="ECO:0000256" key="1">
    <source>
        <dbReference type="ARBA" id="ARBA00022729"/>
    </source>
</evidence>
<dbReference type="GO" id="GO:0008046">
    <property type="term" value="F:axon guidance receptor activity"/>
    <property type="evidence" value="ECO:0007669"/>
    <property type="project" value="TreeGrafter"/>
</dbReference>
<evidence type="ECO:0000259" key="5">
    <source>
        <dbReference type="PROSITE" id="PS50835"/>
    </source>
</evidence>
<dbReference type="InterPro" id="IPR050958">
    <property type="entry name" value="Cell_Adh-Cytoskel_Orgn"/>
</dbReference>
<dbReference type="Pfam" id="PF07679">
    <property type="entry name" value="I-set"/>
    <property type="match status" value="1"/>
</dbReference>
<dbReference type="Gene3D" id="2.60.40.10">
    <property type="entry name" value="Immunoglobulins"/>
    <property type="match status" value="2"/>
</dbReference>
<evidence type="ECO:0000256" key="3">
    <source>
        <dbReference type="ARBA" id="ARBA00023319"/>
    </source>
</evidence>
<feature type="domain" description="Ig-like" evidence="5">
    <location>
        <begin position="31"/>
        <end position="116"/>
    </location>
</feature>
<dbReference type="WBParaSite" id="PSAMB.scaffold8869size5679.g31937.t1">
    <property type="protein sequence ID" value="PSAMB.scaffold8869size5679.g31937.t1"/>
    <property type="gene ID" value="PSAMB.scaffold8869size5679.g31937"/>
</dbReference>
<dbReference type="InterPro" id="IPR013783">
    <property type="entry name" value="Ig-like_fold"/>
</dbReference>
<dbReference type="SMART" id="SM00408">
    <property type="entry name" value="IGc2"/>
    <property type="match status" value="1"/>
</dbReference>
<keyword evidence="2" id="KW-1015">Disulfide bond</keyword>
<dbReference type="GO" id="GO:0007156">
    <property type="term" value="P:homophilic cell adhesion via plasma membrane adhesion molecules"/>
    <property type="evidence" value="ECO:0007669"/>
    <property type="project" value="TreeGrafter"/>
</dbReference>
<dbReference type="InterPro" id="IPR003599">
    <property type="entry name" value="Ig_sub"/>
</dbReference>
<dbReference type="InterPro" id="IPR013098">
    <property type="entry name" value="Ig_I-set"/>
</dbReference>
<evidence type="ECO:0000313" key="7">
    <source>
        <dbReference type="WBParaSite" id="PSAMB.scaffold8869size5679.g31937.t1"/>
    </source>
</evidence>
<feature type="domain" description="Ig-like" evidence="5">
    <location>
        <begin position="127"/>
        <end position="175"/>
    </location>
</feature>
<keyword evidence="3" id="KW-0393">Immunoglobulin domain</keyword>
<dbReference type="PROSITE" id="PS00290">
    <property type="entry name" value="IG_MHC"/>
    <property type="match status" value="1"/>
</dbReference>
<dbReference type="PANTHER" id="PTHR45080:SF8">
    <property type="entry name" value="IG-LIKE DOMAIN-CONTAINING PROTEIN"/>
    <property type="match status" value="1"/>
</dbReference>
<dbReference type="SUPFAM" id="SSF48726">
    <property type="entry name" value="Immunoglobulin"/>
    <property type="match status" value="2"/>
</dbReference>
<evidence type="ECO:0000313" key="6">
    <source>
        <dbReference type="Proteomes" id="UP000887566"/>
    </source>
</evidence>
<dbReference type="GO" id="GO:0005886">
    <property type="term" value="C:plasma membrane"/>
    <property type="evidence" value="ECO:0007669"/>
    <property type="project" value="TreeGrafter"/>
</dbReference>
<dbReference type="Pfam" id="PF13927">
    <property type="entry name" value="Ig_3"/>
    <property type="match status" value="1"/>
</dbReference>
<keyword evidence="1 4" id="KW-0732">Signal</keyword>
<protein>
    <submittedName>
        <fullName evidence="7">Ig-like domain-containing protein</fullName>
    </submittedName>
</protein>
<dbReference type="SMART" id="SM00409">
    <property type="entry name" value="IG"/>
    <property type="match status" value="1"/>
</dbReference>